<gene>
    <name evidence="1" type="ORF">KHX13_04575</name>
</gene>
<evidence type="ECO:0000313" key="2">
    <source>
        <dbReference type="Proteomes" id="UP000754226"/>
    </source>
</evidence>
<comment type="caution">
    <text evidence="1">The sequence shown here is derived from an EMBL/GenBank/DDBJ whole genome shotgun (WGS) entry which is preliminary data.</text>
</comment>
<reference evidence="1" key="1">
    <citation type="submission" date="2021-02" db="EMBL/GenBank/DDBJ databases">
        <title>Infant gut strain persistence is associated with maternal origin, phylogeny, and functional potential including surface adhesion and iron acquisition.</title>
        <authorList>
            <person name="Lou Y.C."/>
        </authorList>
    </citation>
    <scope>NUCLEOTIDE SEQUENCE</scope>
    <source>
        <strain evidence="1">L3_106_000M1_dasL3_106_000M1_concoct_15</strain>
    </source>
</reference>
<protein>
    <submittedName>
        <fullName evidence="1">Uncharacterized protein</fullName>
    </submittedName>
</protein>
<name>A0A943I467_9FIRM</name>
<proteinExistence type="predicted"/>
<organism evidence="1 2">
    <name type="scientific">Acidaminococcus intestini</name>
    <dbReference type="NCBI Taxonomy" id="187327"/>
    <lineage>
        <taxon>Bacteria</taxon>
        <taxon>Bacillati</taxon>
        <taxon>Bacillota</taxon>
        <taxon>Negativicutes</taxon>
        <taxon>Acidaminococcales</taxon>
        <taxon>Acidaminococcaceae</taxon>
        <taxon>Acidaminococcus</taxon>
    </lineage>
</organism>
<evidence type="ECO:0000313" key="1">
    <source>
        <dbReference type="EMBL" id="MBS5519592.1"/>
    </source>
</evidence>
<dbReference type="Proteomes" id="UP000754226">
    <property type="component" value="Unassembled WGS sequence"/>
</dbReference>
<dbReference type="AlphaFoldDB" id="A0A943I467"/>
<sequence>MPERRHNVKPGEPFILCEKYTKLQVKKEDGTTVAAITKDDWNLADGYTIVLTPNYDCKD</sequence>
<dbReference type="EMBL" id="JAGZCZ010000005">
    <property type="protein sequence ID" value="MBS5519592.1"/>
    <property type="molecule type" value="Genomic_DNA"/>
</dbReference>
<accession>A0A943I467</accession>